<name>A0A9P6K6L3_9FUNG</name>
<proteinExistence type="predicted"/>
<feature type="repeat" description="WD" evidence="1">
    <location>
        <begin position="45"/>
        <end position="86"/>
    </location>
</feature>
<accession>A0A9P6K6L3</accession>
<comment type="caution">
    <text evidence="2">The sequence shown here is derived from an EMBL/GenBank/DDBJ whole genome shotgun (WGS) entry which is preliminary data.</text>
</comment>
<dbReference type="PANTHER" id="PTHR19879:SF9">
    <property type="entry name" value="TRANSCRIPTION INITIATION FACTOR TFIID SUBUNIT 5"/>
    <property type="match status" value="1"/>
</dbReference>
<keyword evidence="1" id="KW-0853">WD repeat</keyword>
<dbReference type="PROSITE" id="PS50082">
    <property type="entry name" value="WD_REPEATS_2"/>
    <property type="match status" value="2"/>
</dbReference>
<evidence type="ECO:0000313" key="3">
    <source>
        <dbReference type="Proteomes" id="UP000723463"/>
    </source>
</evidence>
<dbReference type="InterPro" id="IPR036322">
    <property type="entry name" value="WD40_repeat_dom_sf"/>
</dbReference>
<keyword evidence="3" id="KW-1185">Reference proteome</keyword>
<organism evidence="2 3">
    <name type="scientific">Mortierella hygrophila</name>
    <dbReference type="NCBI Taxonomy" id="979708"/>
    <lineage>
        <taxon>Eukaryota</taxon>
        <taxon>Fungi</taxon>
        <taxon>Fungi incertae sedis</taxon>
        <taxon>Mucoromycota</taxon>
        <taxon>Mortierellomycotina</taxon>
        <taxon>Mortierellomycetes</taxon>
        <taxon>Mortierellales</taxon>
        <taxon>Mortierellaceae</taxon>
        <taxon>Mortierella</taxon>
    </lineage>
</organism>
<evidence type="ECO:0000256" key="1">
    <source>
        <dbReference type="PROSITE-ProRule" id="PRU00221"/>
    </source>
</evidence>
<dbReference type="SMART" id="SM00320">
    <property type="entry name" value="WD40"/>
    <property type="match status" value="3"/>
</dbReference>
<dbReference type="PROSITE" id="PS50294">
    <property type="entry name" value="WD_REPEATS_REGION"/>
    <property type="match status" value="2"/>
</dbReference>
<dbReference type="EMBL" id="JAAAXW010000026">
    <property type="protein sequence ID" value="KAF9548725.1"/>
    <property type="molecule type" value="Genomic_DNA"/>
</dbReference>
<dbReference type="InterPro" id="IPR015943">
    <property type="entry name" value="WD40/YVTN_repeat-like_dom_sf"/>
</dbReference>
<gene>
    <name evidence="2" type="ORF">EC957_005658</name>
</gene>
<dbReference type="Pfam" id="PF00400">
    <property type="entry name" value="WD40"/>
    <property type="match status" value="2"/>
</dbReference>
<evidence type="ECO:0000313" key="2">
    <source>
        <dbReference type="EMBL" id="KAF9548725.1"/>
    </source>
</evidence>
<reference evidence="2" key="1">
    <citation type="journal article" date="2020" name="Fungal Divers.">
        <title>Resolving the Mortierellaceae phylogeny through synthesis of multi-gene phylogenetics and phylogenomics.</title>
        <authorList>
            <person name="Vandepol N."/>
            <person name="Liber J."/>
            <person name="Desiro A."/>
            <person name="Na H."/>
            <person name="Kennedy M."/>
            <person name="Barry K."/>
            <person name="Grigoriev I.V."/>
            <person name="Miller A.N."/>
            <person name="O'Donnell K."/>
            <person name="Stajich J.E."/>
            <person name="Bonito G."/>
        </authorList>
    </citation>
    <scope>NUCLEOTIDE SEQUENCE</scope>
    <source>
        <strain evidence="2">NRRL 2591</strain>
    </source>
</reference>
<dbReference type="SUPFAM" id="SSF50978">
    <property type="entry name" value="WD40 repeat-like"/>
    <property type="match status" value="1"/>
</dbReference>
<feature type="repeat" description="WD" evidence="1">
    <location>
        <begin position="3"/>
        <end position="44"/>
    </location>
</feature>
<dbReference type="InterPro" id="IPR001680">
    <property type="entry name" value="WD40_rpt"/>
</dbReference>
<sequence length="167" mass="18476">MVLQGHIDSISDLAFSTAGDLLVSANEDKAVGLWSLSTGDSLIVLECDIDKMTIITFSPNGQYVASNSAKRTVRIWDCASGKPLHILDGHILSVTWMENQLELYTVDAKKLVHVWRLVKRDDGGIQVQLILRPKSGGLWTSGAKFNGVNDLSTVNRILLRQRRAFLE</sequence>
<dbReference type="Gene3D" id="2.130.10.10">
    <property type="entry name" value="YVTN repeat-like/Quinoprotein amine dehydrogenase"/>
    <property type="match status" value="1"/>
</dbReference>
<protein>
    <submittedName>
        <fullName evidence="2">Uncharacterized protein</fullName>
    </submittedName>
</protein>
<dbReference type="PANTHER" id="PTHR19879">
    <property type="entry name" value="TRANSCRIPTION INITIATION FACTOR TFIID"/>
    <property type="match status" value="1"/>
</dbReference>
<dbReference type="AlphaFoldDB" id="A0A9P6K6L3"/>
<dbReference type="Proteomes" id="UP000723463">
    <property type="component" value="Unassembled WGS sequence"/>
</dbReference>